<comment type="caution">
    <text evidence="2">The sequence shown here is derived from an EMBL/GenBank/DDBJ whole genome shotgun (WGS) entry which is preliminary data.</text>
</comment>
<evidence type="ECO:0000313" key="2">
    <source>
        <dbReference type="EMBL" id="RFU43116.1"/>
    </source>
</evidence>
<dbReference type="EMBL" id="QURH01000052">
    <property type="protein sequence ID" value="RFU43116.1"/>
    <property type="molecule type" value="Genomic_DNA"/>
</dbReference>
<gene>
    <name evidence="2" type="ORF">DZF91_02915</name>
</gene>
<feature type="compositionally biased region" description="Low complexity" evidence="1">
    <location>
        <begin position="1"/>
        <end position="11"/>
    </location>
</feature>
<reference evidence="2 3" key="1">
    <citation type="submission" date="2018-08" db="EMBL/GenBank/DDBJ databases">
        <title>Actinomadura jelena sp. nov., a novel Actinomycete isolated from soil in Chad.</title>
        <authorList>
            <person name="Shi L."/>
        </authorList>
    </citation>
    <scope>NUCLEOTIDE SEQUENCE [LARGE SCALE GENOMIC DNA]</scope>
    <source>
        <strain evidence="2 3">NEAU-G17</strain>
    </source>
</reference>
<organism evidence="2 3">
    <name type="scientific">Actinomadura logoneensis</name>
    <dbReference type="NCBI Taxonomy" id="2293572"/>
    <lineage>
        <taxon>Bacteria</taxon>
        <taxon>Bacillati</taxon>
        <taxon>Actinomycetota</taxon>
        <taxon>Actinomycetes</taxon>
        <taxon>Streptosporangiales</taxon>
        <taxon>Thermomonosporaceae</taxon>
        <taxon>Actinomadura</taxon>
    </lineage>
</organism>
<proteinExistence type="predicted"/>
<evidence type="ECO:0000256" key="1">
    <source>
        <dbReference type="SAM" id="MobiDB-lite"/>
    </source>
</evidence>
<sequence>GGAPGARPGARPGTGQGPAGSANGPVTPAIGASARLLSGAAGVRTGQVYPANGHAGVSAPELLFGLDRATVPATTPTTSATPASTPGTVPGAASAPTVPVRLDWRDACGALHHGEVRLAPGWHTVLLTSDGSIRARAGLAHRTADL</sequence>
<feature type="region of interest" description="Disordered" evidence="1">
    <location>
        <begin position="1"/>
        <end position="29"/>
    </location>
</feature>
<evidence type="ECO:0000313" key="3">
    <source>
        <dbReference type="Proteomes" id="UP000261811"/>
    </source>
</evidence>
<protein>
    <submittedName>
        <fullName evidence="2">Uncharacterized protein</fullName>
    </submittedName>
</protein>
<feature type="compositionally biased region" description="Low complexity" evidence="1">
    <location>
        <begin position="69"/>
        <end position="93"/>
    </location>
</feature>
<accession>A0A372JTI4</accession>
<dbReference type="Proteomes" id="UP000261811">
    <property type="component" value="Unassembled WGS sequence"/>
</dbReference>
<name>A0A372JTI4_9ACTN</name>
<keyword evidence="3" id="KW-1185">Reference proteome</keyword>
<feature type="non-terminal residue" evidence="2">
    <location>
        <position position="1"/>
    </location>
</feature>
<dbReference type="AlphaFoldDB" id="A0A372JTI4"/>
<feature type="region of interest" description="Disordered" evidence="1">
    <location>
        <begin position="68"/>
        <end position="94"/>
    </location>
</feature>